<sequence length="328" mass="34830">MAVSPLPSTPKATRANTSALFEVRPDIWGLRNVFANLYFLRTSASSRQWVLLDAGLPGSAKEVQKAAEQLFGADNPPQAIILTHGHFDHVGALAHVLALWPRVLVYAHALELPYLTGASAYPPPDPTVGGGAMATLSFLYPKQPINPGARVQTLPADGSVPALPAWRWVATPGHTPGHVSLFREQDSTLLAGDAFVTVLAESGLATLTQRQEVHGPPAYFTPDWQAARRSVARLAALQPELAATGHGIPMQGPLLQQQLNRLVLDFTALAVPAQGRYVPEPAVADATGVVYVPPARRLVPGWAIGAGLVLVGALLWQRATRTVGPLAT</sequence>
<keyword evidence="3" id="KW-1185">Reference proteome</keyword>
<organism evidence="2 3">
    <name type="scientific">Hymenobacter endophyticus</name>
    <dbReference type="NCBI Taxonomy" id="3076335"/>
    <lineage>
        <taxon>Bacteria</taxon>
        <taxon>Pseudomonadati</taxon>
        <taxon>Bacteroidota</taxon>
        <taxon>Cytophagia</taxon>
        <taxon>Cytophagales</taxon>
        <taxon>Hymenobacteraceae</taxon>
        <taxon>Hymenobacter</taxon>
    </lineage>
</organism>
<dbReference type="SMART" id="SM00849">
    <property type="entry name" value="Lactamase_B"/>
    <property type="match status" value="1"/>
</dbReference>
<accession>A0ABU3TCH7</accession>
<dbReference type="InterPro" id="IPR001279">
    <property type="entry name" value="Metallo-B-lactamas"/>
</dbReference>
<dbReference type="InterPro" id="IPR036866">
    <property type="entry name" value="RibonucZ/Hydroxyglut_hydro"/>
</dbReference>
<dbReference type="CDD" id="cd07721">
    <property type="entry name" value="yflN-like_MBL-fold"/>
    <property type="match status" value="1"/>
</dbReference>
<proteinExistence type="predicted"/>
<reference evidence="2 3" key="1">
    <citation type="submission" date="2023-10" db="EMBL/GenBank/DDBJ databases">
        <title>Hymenobacter endophyticus sp. nov., an isolate from the leaf tissues of wheat.</title>
        <authorList>
            <person name="Dai Y."/>
        </authorList>
    </citation>
    <scope>NUCLEOTIDE SEQUENCE [LARGE SCALE GENOMIC DNA]</scope>
    <source>
        <strain evidence="2 3">ZK17L-C2</strain>
    </source>
</reference>
<comment type="caution">
    <text evidence="2">The sequence shown here is derived from an EMBL/GenBank/DDBJ whole genome shotgun (WGS) entry which is preliminary data.</text>
</comment>
<dbReference type="Pfam" id="PF00753">
    <property type="entry name" value="Lactamase_B"/>
    <property type="match status" value="1"/>
</dbReference>
<evidence type="ECO:0000313" key="3">
    <source>
        <dbReference type="Proteomes" id="UP001250698"/>
    </source>
</evidence>
<dbReference type="PANTHER" id="PTHR42951:SF17">
    <property type="entry name" value="METALLO-BETA-LACTAMASE DOMAIN-CONTAINING PROTEIN"/>
    <property type="match status" value="1"/>
</dbReference>
<dbReference type="SUPFAM" id="SSF56281">
    <property type="entry name" value="Metallo-hydrolase/oxidoreductase"/>
    <property type="match status" value="1"/>
</dbReference>
<dbReference type="PANTHER" id="PTHR42951">
    <property type="entry name" value="METALLO-BETA-LACTAMASE DOMAIN-CONTAINING"/>
    <property type="match status" value="1"/>
</dbReference>
<evidence type="ECO:0000259" key="1">
    <source>
        <dbReference type="SMART" id="SM00849"/>
    </source>
</evidence>
<dbReference type="EMBL" id="JAWDJT010000001">
    <property type="protein sequence ID" value="MDU0369071.1"/>
    <property type="molecule type" value="Genomic_DNA"/>
</dbReference>
<protein>
    <submittedName>
        <fullName evidence="2">MBL fold metallo-hydrolase</fullName>
    </submittedName>
</protein>
<evidence type="ECO:0000313" key="2">
    <source>
        <dbReference type="EMBL" id="MDU0369071.1"/>
    </source>
</evidence>
<name>A0ABU3TCH7_9BACT</name>
<dbReference type="RefSeq" id="WP_315996586.1">
    <property type="nucleotide sequence ID" value="NZ_JAWDJT010000001.1"/>
</dbReference>
<gene>
    <name evidence="2" type="ORF">ROI90_01590</name>
</gene>
<feature type="domain" description="Metallo-beta-lactamase" evidence="1">
    <location>
        <begin position="34"/>
        <end position="246"/>
    </location>
</feature>
<dbReference type="InterPro" id="IPR050855">
    <property type="entry name" value="NDM-1-like"/>
</dbReference>
<dbReference type="Proteomes" id="UP001250698">
    <property type="component" value="Unassembled WGS sequence"/>
</dbReference>
<dbReference type="Gene3D" id="3.60.15.10">
    <property type="entry name" value="Ribonuclease Z/Hydroxyacylglutathione hydrolase-like"/>
    <property type="match status" value="1"/>
</dbReference>